<dbReference type="RefSeq" id="WP_147254327.1">
    <property type="nucleotide sequence ID" value="NZ_VIWU01000001.1"/>
</dbReference>
<keyword evidence="1" id="KW-0812">Transmembrane</keyword>
<dbReference type="EMBL" id="VIWU01000001">
    <property type="protein sequence ID" value="TWF75053.1"/>
    <property type="molecule type" value="Genomic_DNA"/>
</dbReference>
<protein>
    <recommendedName>
        <fullName evidence="4">DUF4203 domain-containing protein</fullName>
    </recommendedName>
</protein>
<feature type="transmembrane region" description="Helical" evidence="1">
    <location>
        <begin position="29"/>
        <end position="46"/>
    </location>
</feature>
<feature type="transmembrane region" description="Helical" evidence="1">
    <location>
        <begin position="127"/>
        <end position="148"/>
    </location>
</feature>
<feature type="transmembrane region" description="Helical" evidence="1">
    <location>
        <begin position="160"/>
        <end position="181"/>
    </location>
</feature>
<dbReference type="AlphaFoldDB" id="A0A561SJP2"/>
<feature type="transmembrane region" description="Helical" evidence="1">
    <location>
        <begin position="6"/>
        <end position="22"/>
    </location>
</feature>
<gene>
    <name evidence="2" type="ORF">FHX44_11937</name>
</gene>
<evidence type="ECO:0000313" key="2">
    <source>
        <dbReference type="EMBL" id="TWF75053.1"/>
    </source>
</evidence>
<sequence>MTATALPAGVLLLLVGLVLCFAGGRSLRLTGLCLGFALAWAFADLLGADGPVGLVIAVGGAIAGLVLVSLVFRFAMWVIGGLAGATIALKVYVHVALGEGSALVAVLFAAALGLIVGFLADRYREPLLAAVTALSGASIILNALATLAPSSLAFLGQPTTGVQSALATAAWVILAVVGWLVQHRALRTRAERVS</sequence>
<reference evidence="2 3" key="1">
    <citation type="submission" date="2019-06" db="EMBL/GenBank/DDBJ databases">
        <title>Sequencing the genomes of 1000 actinobacteria strains.</title>
        <authorList>
            <person name="Klenk H.-P."/>
        </authorList>
    </citation>
    <scope>NUCLEOTIDE SEQUENCE [LARGE SCALE GENOMIC DNA]</scope>
    <source>
        <strain evidence="2 3">DSM 45671</strain>
    </source>
</reference>
<organism evidence="2 3">
    <name type="scientific">Pseudonocardia hierapolitana</name>
    <dbReference type="NCBI Taxonomy" id="1128676"/>
    <lineage>
        <taxon>Bacteria</taxon>
        <taxon>Bacillati</taxon>
        <taxon>Actinomycetota</taxon>
        <taxon>Actinomycetes</taxon>
        <taxon>Pseudonocardiales</taxon>
        <taxon>Pseudonocardiaceae</taxon>
        <taxon>Pseudonocardia</taxon>
    </lineage>
</organism>
<accession>A0A561SJP2</accession>
<keyword evidence="1" id="KW-1133">Transmembrane helix</keyword>
<keyword evidence="1" id="KW-0472">Membrane</keyword>
<keyword evidence="3" id="KW-1185">Reference proteome</keyword>
<evidence type="ECO:0000256" key="1">
    <source>
        <dbReference type="SAM" id="Phobius"/>
    </source>
</evidence>
<evidence type="ECO:0008006" key="4">
    <source>
        <dbReference type="Google" id="ProtNLM"/>
    </source>
</evidence>
<dbReference type="OrthoDB" id="3574110at2"/>
<feature type="transmembrane region" description="Helical" evidence="1">
    <location>
        <begin position="77"/>
        <end position="95"/>
    </location>
</feature>
<feature type="transmembrane region" description="Helical" evidence="1">
    <location>
        <begin position="101"/>
        <end position="120"/>
    </location>
</feature>
<name>A0A561SJP2_9PSEU</name>
<proteinExistence type="predicted"/>
<evidence type="ECO:0000313" key="3">
    <source>
        <dbReference type="Proteomes" id="UP000321261"/>
    </source>
</evidence>
<dbReference type="Proteomes" id="UP000321261">
    <property type="component" value="Unassembled WGS sequence"/>
</dbReference>
<comment type="caution">
    <text evidence="2">The sequence shown here is derived from an EMBL/GenBank/DDBJ whole genome shotgun (WGS) entry which is preliminary data.</text>
</comment>
<feature type="transmembrane region" description="Helical" evidence="1">
    <location>
        <begin position="52"/>
        <end position="72"/>
    </location>
</feature>